<dbReference type="PANTHER" id="PTHR43132:SF6">
    <property type="entry name" value="HTH-TYPE TRANSCRIPTIONAL REPRESSOR CZRA"/>
    <property type="match status" value="1"/>
</dbReference>
<evidence type="ECO:0000313" key="7">
    <source>
        <dbReference type="Proteomes" id="UP000319103"/>
    </source>
</evidence>
<dbReference type="Pfam" id="PF19361">
    <property type="entry name" value="DUF5937"/>
    <property type="match status" value="1"/>
</dbReference>
<dbReference type="InterPro" id="IPR011991">
    <property type="entry name" value="ArsR-like_HTH"/>
</dbReference>
<keyword evidence="1" id="KW-0805">Transcription regulation</keyword>
<reference evidence="6 7" key="1">
    <citation type="submission" date="2019-06" db="EMBL/GenBank/DDBJ databases">
        <title>Description of Kitasatospora acidophila sp. nov. isolated from pine grove soil, and reclassification of Streptomyces novaecaesareae to Kitasatospora novaeceasareae comb. nov.</title>
        <authorList>
            <person name="Kim M.J."/>
        </authorList>
    </citation>
    <scope>NUCLEOTIDE SEQUENCE [LARGE SCALE GENOMIC DNA]</scope>
    <source>
        <strain evidence="6 7">MMS16-CNU292</strain>
    </source>
</reference>
<dbReference type="InterPro" id="IPR036390">
    <property type="entry name" value="WH_DNA-bd_sf"/>
</dbReference>
<dbReference type="Gene3D" id="1.10.10.10">
    <property type="entry name" value="Winged helix-like DNA-binding domain superfamily/Winged helix DNA-binding domain"/>
    <property type="match status" value="1"/>
</dbReference>
<evidence type="ECO:0000259" key="5">
    <source>
        <dbReference type="PROSITE" id="PS50987"/>
    </source>
</evidence>
<evidence type="ECO:0000313" key="6">
    <source>
        <dbReference type="EMBL" id="TQF01190.1"/>
    </source>
</evidence>
<dbReference type="InterPro" id="IPR001845">
    <property type="entry name" value="HTH_ArsR_DNA-bd_dom"/>
</dbReference>
<dbReference type="Proteomes" id="UP000319103">
    <property type="component" value="Unassembled WGS sequence"/>
</dbReference>
<evidence type="ECO:0000256" key="1">
    <source>
        <dbReference type="ARBA" id="ARBA00023015"/>
    </source>
</evidence>
<dbReference type="OrthoDB" id="3460651at2"/>
<name>A0A540VWP0_9ACTN</name>
<feature type="region of interest" description="Disordered" evidence="4">
    <location>
        <begin position="119"/>
        <end position="148"/>
    </location>
</feature>
<dbReference type="RefSeq" id="WP_141631925.1">
    <property type="nucleotide sequence ID" value="NZ_VIGB01000003.1"/>
</dbReference>
<dbReference type="InterPro" id="IPR051011">
    <property type="entry name" value="Metal_resp_trans_reg"/>
</dbReference>
<dbReference type="EMBL" id="VIGB01000003">
    <property type="protein sequence ID" value="TQF01190.1"/>
    <property type="molecule type" value="Genomic_DNA"/>
</dbReference>
<evidence type="ECO:0000256" key="2">
    <source>
        <dbReference type="ARBA" id="ARBA00023125"/>
    </source>
</evidence>
<keyword evidence="2" id="KW-0238">DNA-binding</keyword>
<evidence type="ECO:0000256" key="3">
    <source>
        <dbReference type="ARBA" id="ARBA00023163"/>
    </source>
</evidence>
<proteinExistence type="predicted"/>
<dbReference type="PROSITE" id="PS50987">
    <property type="entry name" value="HTH_ARSR_2"/>
    <property type="match status" value="1"/>
</dbReference>
<dbReference type="GO" id="GO:0003700">
    <property type="term" value="F:DNA-binding transcription factor activity"/>
    <property type="evidence" value="ECO:0007669"/>
    <property type="project" value="InterPro"/>
</dbReference>
<gene>
    <name evidence="6" type="ORF">E6W39_01740</name>
</gene>
<evidence type="ECO:0000256" key="4">
    <source>
        <dbReference type="SAM" id="MobiDB-lite"/>
    </source>
</evidence>
<keyword evidence="7" id="KW-1185">Reference proteome</keyword>
<keyword evidence="3" id="KW-0804">Transcription</keyword>
<dbReference type="SUPFAM" id="SSF46785">
    <property type="entry name" value="Winged helix' DNA-binding domain"/>
    <property type="match status" value="1"/>
</dbReference>
<organism evidence="6 7">
    <name type="scientific">Kitasatospora acidiphila</name>
    <dbReference type="NCBI Taxonomy" id="2567942"/>
    <lineage>
        <taxon>Bacteria</taxon>
        <taxon>Bacillati</taxon>
        <taxon>Actinomycetota</taxon>
        <taxon>Actinomycetes</taxon>
        <taxon>Kitasatosporales</taxon>
        <taxon>Streptomycetaceae</taxon>
        <taxon>Kitasatospora</taxon>
    </lineage>
</organism>
<sequence length="356" mass="38281">MLALSFTAADLARTRFAVSPLWEVMASARMLRQPGGPALYRPWLEPARARLAAARLDWSLLAALVPLPPVMMPVFIAPPPSVPEPDLALELAVLRATPPELVREAVAALDPARLTRLAEDLPSPRAEDLPTPRAEGPLTPRAEGPLTRLAEDPERGLAELAETVEAYWELVLAPYWPRMLTLLRGDVLHRARLLAEGGAQRLLDSLDPGVSWEHDTLQVPHRYCAGEQELGGRGLLLVPTVFGGSKVYSITSPRWQPTLRYPPRGVATLWEQAPAAAPEALAAVVGRSRALLLTELHAPASTTDLARRTGITPGGVSQHLTTLRAAGLVTAHRVGRFVLYARTGAAEALLTAATGA</sequence>
<dbReference type="PANTHER" id="PTHR43132">
    <property type="entry name" value="ARSENICAL RESISTANCE OPERON REPRESSOR ARSR-RELATED"/>
    <property type="match status" value="1"/>
</dbReference>
<dbReference type="InterPro" id="IPR045981">
    <property type="entry name" value="DUF5937"/>
</dbReference>
<feature type="domain" description="HTH arsR-type" evidence="5">
    <location>
        <begin position="269"/>
        <end position="356"/>
    </location>
</feature>
<protein>
    <submittedName>
        <fullName evidence="6">Winged helix-turn-helix transcriptional regulator</fullName>
    </submittedName>
</protein>
<dbReference type="SMART" id="SM00418">
    <property type="entry name" value="HTH_ARSR"/>
    <property type="match status" value="1"/>
</dbReference>
<dbReference type="GO" id="GO:0003677">
    <property type="term" value="F:DNA binding"/>
    <property type="evidence" value="ECO:0007669"/>
    <property type="project" value="UniProtKB-KW"/>
</dbReference>
<comment type="caution">
    <text evidence="6">The sequence shown here is derived from an EMBL/GenBank/DDBJ whole genome shotgun (WGS) entry which is preliminary data.</text>
</comment>
<dbReference type="AlphaFoldDB" id="A0A540VWP0"/>
<dbReference type="Pfam" id="PF01022">
    <property type="entry name" value="HTH_5"/>
    <property type="match status" value="1"/>
</dbReference>
<accession>A0A540VWP0</accession>
<dbReference type="CDD" id="cd00090">
    <property type="entry name" value="HTH_ARSR"/>
    <property type="match status" value="1"/>
</dbReference>
<dbReference type="InterPro" id="IPR036388">
    <property type="entry name" value="WH-like_DNA-bd_sf"/>
</dbReference>